<gene>
    <name evidence="1" type="ORF">F7O44_25240</name>
</gene>
<accession>A0A7K3MAU3</accession>
<protein>
    <recommendedName>
        <fullName evidence="3">HEPN domain-containing protein</fullName>
    </recommendedName>
</protein>
<sequence>MTRQSICGKSEAQNRVRTARMYLDVASVAGTEEKVEARGVAAGNAVLAAIAAADSICCARLGKRHRGQDHSGAIGLLKTVQPEGAALARDLQVALSVKDPAHYGETFLAENKLKITMRAASRLVHAAEVIVPRA</sequence>
<name>A0A7K3MAU3_9ACTN</name>
<organism evidence="1 2">
    <name type="scientific">Phytoactinopolyspora mesophila</name>
    <dbReference type="NCBI Taxonomy" id="2650750"/>
    <lineage>
        <taxon>Bacteria</taxon>
        <taxon>Bacillati</taxon>
        <taxon>Actinomycetota</taxon>
        <taxon>Actinomycetes</taxon>
        <taxon>Jiangellales</taxon>
        <taxon>Jiangellaceae</taxon>
        <taxon>Phytoactinopolyspora</taxon>
    </lineage>
</organism>
<proteinExistence type="predicted"/>
<dbReference type="AlphaFoldDB" id="A0A7K3MAU3"/>
<evidence type="ECO:0000313" key="2">
    <source>
        <dbReference type="Proteomes" id="UP000460435"/>
    </source>
</evidence>
<comment type="caution">
    <text evidence="1">The sequence shown here is derived from an EMBL/GenBank/DDBJ whole genome shotgun (WGS) entry which is preliminary data.</text>
</comment>
<dbReference type="Proteomes" id="UP000460435">
    <property type="component" value="Unassembled WGS sequence"/>
</dbReference>
<evidence type="ECO:0000313" key="1">
    <source>
        <dbReference type="EMBL" id="NDL60386.1"/>
    </source>
</evidence>
<keyword evidence="2" id="KW-1185">Reference proteome</keyword>
<dbReference type="EMBL" id="WLZY01000011">
    <property type="protein sequence ID" value="NDL60386.1"/>
    <property type="molecule type" value="Genomic_DNA"/>
</dbReference>
<reference evidence="1 2" key="1">
    <citation type="submission" date="2019-11" db="EMBL/GenBank/DDBJ databases">
        <authorList>
            <person name="Li X.-J."/>
            <person name="Feng X.-M."/>
        </authorList>
    </citation>
    <scope>NUCLEOTIDE SEQUENCE [LARGE SCALE GENOMIC DNA]</scope>
    <source>
        <strain evidence="1 2">XMNu-373</strain>
    </source>
</reference>
<evidence type="ECO:0008006" key="3">
    <source>
        <dbReference type="Google" id="ProtNLM"/>
    </source>
</evidence>
<dbReference type="RefSeq" id="WP_162453088.1">
    <property type="nucleotide sequence ID" value="NZ_WLZY01000011.1"/>
</dbReference>